<dbReference type="InterPro" id="IPR004398">
    <property type="entry name" value="RNA_MeTrfase_RsmD"/>
</dbReference>
<evidence type="ECO:0000313" key="12">
    <source>
        <dbReference type="Proteomes" id="UP000190061"/>
    </source>
</evidence>
<dbReference type="Gene3D" id="3.40.50.150">
    <property type="entry name" value="Vaccinia Virus protein VP39"/>
    <property type="match status" value="1"/>
</dbReference>
<evidence type="ECO:0000256" key="7">
    <source>
        <dbReference type="ARBA" id="ARBA00031268"/>
    </source>
</evidence>
<keyword evidence="5 11" id="KW-0489">Methyltransferase</keyword>
<dbReference type="GO" id="GO:0052913">
    <property type="term" value="F:16S rRNA (guanine(966)-N(2))-methyltransferase activity"/>
    <property type="evidence" value="ECO:0007669"/>
    <property type="project" value="UniProtKB-EC"/>
</dbReference>
<feature type="compositionally biased region" description="Basic residues" evidence="10">
    <location>
        <begin position="25"/>
        <end position="34"/>
    </location>
</feature>
<evidence type="ECO:0000256" key="1">
    <source>
        <dbReference type="ARBA" id="ARBA00002649"/>
    </source>
</evidence>
<dbReference type="EC" id="2.1.1.171" evidence="3"/>
<dbReference type="PROSITE" id="PS00092">
    <property type="entry name" value="N6_MTASE"/>
    <property type="match status" value="1"/>
</dbReference>
<dbReference type="AlphaFoldDB" id="A0A1T4N7H9"/>
<comment type="similarity">
    <text evidence="2">Belongs to the methyltransferase superfamily. RsmD family.</text>
</comment>
<dbReference type="Pfam" id="PF03602">
    <property type="entry name" value="Cons_hypoth95"/>
    <property type="match status" value="1"/>
</dbReference>
<evidence type="ECO:0000256" key="2">
    <source>
        <dbReference type="ARBA" id="ARBA00005269"/>
    </source>
</evidence>
<comment type="function">
    <text evidence="1">Specifically methylates the guanine in position 966 of 16S rRNA in the assembled 30S particle.</text>
</comment>
<dbReference type="Proteomes" id="UP000190061">
    <property type="component" value="Unassembled WGS sequence"/>
</dbReference>
<feature type="region of interest" description="Disordered" evidence="10">
    <location>
        <begin position="219"/>
        <end position="247"/>
    </location>
</feature>
<reference evidence="11 12" key="1">
    <citation type="submission" date="2017-02" db="EMBL/GenBank/DDBJ databases">
        <authorList>
            <person name="Peterson S.W."/>
        </authorList>
    </citation>
    <scope>NUCLEOTIDE SEQUENCE [LARGE SCALE GENOMIC DNA]</scope>
    <source>
        <strain evidence="11 12">DSM 21749</strain>
    </source>
</reference>
<keyword evidence="12" id="KW-1185">Reference proteome</keyword>
<proteinExistence type="inferred from homology"/>
<evidence type="ECO:0000256" key="6">
    <source>
        <dbReference type="ARBA" id="ARBA00022679"/>
    </source>
</evidence>
<dbReference type="InterPro" id="IPR029063">
    <property type="entry name" value="SAM-dependent_MTases_sf"/>
</dbReference>
<name>A0A1T4N7H9_9GAMM</name>
<dbReference type="GO" id="GO:0003676">
    <property type="term" value="F:nucleic acid binding"/>
    <property type="evidence" value="ECO:0007669"/>
    <property type="project" value="InterPro"/>
</dbReference>
<dbReference type="CDD" id="cd02440">
    <property type="entry name" value="AdoMet_MTases"/>
    <property type="match status" value="1"/>
</dbReference>
<evidence type="ECO:0000256" key="10">
    <source>
        <dbReference type="SAM" id="MobiDB-lite"/>
    </source>
</evidence>
<dbReference type="InterPro" id="IPR002052">
    <property type="entry name" value="DNA_methylase_N6_adenine_CS"/>
</dbReference>
<dbReference type="SUPFAM" id="SSF53335">
    <property type="entry name" value="S-adenosyl-L-methionine-dependent methyltransferases"/>
    <property type="match status" value="1"/>
</dbReference>
<evidence type="ECO:0000256" key="3">
    <source>
        <dbReference type="ARBA" id="ARBA00012141"/>
    </source>
</evidence>
<accession>A0A1T4N7H9</accession>
<dbReference type="EMBL" id="FUXP01000001">
    <property type="protein sequence ID" value="SJZ75075.1"/>
    <property type="molecule type" value="Genomic_DNA"/>
</dbReference>
<evidence type="ECO:0000313" key="11">
    <source>
        <dbReference type="EMBL" id="SJZ75075.1"/>
    </source>
</evidence>
<evidence type="ECO:0000256" key="8">
    <source>
        <dbReference type="ARBA" id="ARBA00033371"/>
    </source>
</evidence>
<protein>
    <recommendedName>
        <fullName evidence="4">Ribosomal RNA small subunit methyltransferase D</fullName>
        <ecNumber evidence="3">2.1.1.171</ecNumber>
    </recommendedName>
    <alternativeName>
        <fullName evidence="7">16S rRNA m2G966 methyltransferase</fullName>
    </alternativeName>
    <alternativeName>
        <fullName evidence="8">rRNA (guanine-N(2)-)-methyltransferase</fullName>
    </alternativeName>
</protein>
<evidence type="ECO:0000256" key="5">
    <source>
        <dbReference type="ARBA" id="ARBA00022603"/>
    </source>
</evidence>
<dbReference type="STRING" id="1122188.SAMN02745674_00758"/>
<organism evidence="11 12">
    <name type="scientific">Lysobacter spongiicola DSM 21749</name>
    <dbReference type="NCBI Taxonomy" id="1122188"/>
    <lineage>
        <taxon>Bacteria</taxon>
        <taxon>Pseudomonadati</taxon>
        <taxon>Pseudomonadota</taxon>
        <taxon>Gammaproteobacteria</taxon>
        <taxon>Lysobacterales</taxon>
        <taxon>Lysobacteraceae</taxon>
        <taxon>Novilysobacter</taxon>
    </lineage>
</organism>
<dbReference type="PANTHER" id="PTHR43542">
    <property type="entry name" value="METHYLTRANSFERASE"/>
    <property type="match status" value="1"/>
</dbReference>
<evidence type="ECO:0000256" key="9">
    <source>
        <dbReference type="ARBA" id="ARBA00048326"/>
    </source>
</evidence>
<evidence type="ECO:0000256" key="4">
    <source>
        <dbReference type="ARBA" id="ARBA00013682"/>
    </source>
</evidence>
<sequence length="247" mass="25815">MRENAAHASTGAHAPPMKKDSSGRPRGRASRHLHAPGQVRLIGGRWRGSKLPVADIEGLRPTSDRVRETLFNWLMPVLPGARVLDLFAGSGALGLEALSRGAATATLVERDPLLATALAQVAARLPGGEAATVVQADALAWLPAQPRGSFDIAFLDPPFPAGLWEQALAAVDPLLGAGAWLYVESPAGLPVTAPAGWVMHRQGTTREVAHVLYRRLPAPSGEPGAPVDTLGHVPASPGTRPSEPGIE</sequence>
<keyword evidence="6 11" id="KW-0808">Transferase</keyword>
<comment type="catalytic activity">
    <reaction evidence="9">
        <text>guanosine(966) in 16S rRNA + S-adenosyl-L-methionine = N(2)-methylguanosine(966) in 16S rRNA + S-adenosyl-L-homocysteine + H(+)</text>
        <dbReference type="Rhea" id="RHEA:23548"/>
        <dbReference type="Rhea" id="RHEA-COMP:10211"/>
        <dbReference type="Rhea" id="RHEA-COMP:10212"/>
        <dbReference type="ChEBI" id="CHEBI:15378"/>
        <dbReference type="ChEBI" id="CHEBI:57856"/>
        <dbReference type="ChEBI" id="CHEBI:59789"/>
        <dbReference type="ChEBI" id="CHEBI:74269"/>
        <dbReference type="ChEBI" id="CHEBI:74481"/>
        <dbReference type="EC" id="2.1.1.171"/>
    </reaction>
</comment>
<feature type="region of interest" description="Disordered" evidence="10">
    <location>
        <begin position="1"/>
        <end position="35"/>
    </location>
</feature>
<dbReference type="NCBIfam" id="TIGR00095">
    <property type="entry name" value="16S rRNA (guanine(966)-N(2))-methyltransferase RsmD"/>
    <property type="match status" value="1"/>
</dbReference>
<dbReference type="PANTHER" id="PTHR43542:SF1">
    <property type="entry name" value="METHYLTRANSFERASE"/>
    <property type="match status" value="1"/>
</dbReference>
<gene>
    <name evidence="11" type="ORF">SAMN02745674_00758</name>
</gene>